<dbReference type="Proteomes" id="UP001500724">
    <property type="component" value="Unassembled WGS sequence"/>
</dbReference>
<dbReference type="InterPro" id="IPR036713">
    <property type="entry name" value="TmoB-like_sf"/>
</dbReference>
<name>A0ABN1HU90_9ACTN</name>
<dbReference type="Gene3D" id="3.10.20.270">
    <property type="entry name" value="TmoB-like"/>
    <property type="match status" value="1"/>
</dbReference>
<comment type="caution">
    <text evidence="1">The sequence shown here is derived from an EMBL/GenBank/DDBJ whole genome shotgun (WGS) entry which is preliminary data.</text>
</comment>
<dbReference type="EMBL" id="BAAAGU010000075">
    <property type="protein sequence ID" value="GAA0667549.1"/>
    <property type="molecule type" value="Genomic_DNA"/>
</dbReference>
<organism evidence="1 2">
    <name type="scientific">Streptomyces thermocarboxydovorans</name>
    <dbReference type="NCBI Taxonomy" id="59298"/>
    <lineage>
        <taxon>Bacteria</taxon>
        <taxon>Bacillati</taxon>
        <taxon>Actinomycetota</taxon>
        <taxon>Actinomycetes</taxon>
        <taxon>Kitasatosporales</taxon>
        <taxon>Streptomycetaceae</taxon>
        <taxon>Streptomyces</taxon>
    </lineage>
</organism>
<dbReference type="SUPFAM" id="SSF110814">
    <property type="entry name" value="TmoB-like"/>
    <property type="match status" value="1"/>
</dbReference>
<dbReference type="CDD" id="cd17042">
    <property type="entry name" value="Ubl_TmoB"/>
    <property type="match status" value="1"/>
</dbReference>
<dbReference type="RefSeq" id="WP_344006729.1">
    <property type="nucleotide sequence ID" value="NZ_BAAAGU010000075.1"/>
</dbReference>
<keyword evidence="2" id="KW-1185">Reference proteome</keyword>
<dbReference type="Pfam" id="PF06234">
    <property type="entry name" value="TmoB"/>
    <property type="match status" value="1"/>
</dbReference>
<reference evidence="1 2" key="1">
    <citation type="journal article" date="2019" name="Int. J. Syst. Evol. Microbiol.">
        <title>The Global Catalogue of Microorganisms (GCM) 10K type strain sequencing project: providing services to taxonomists for standard genome sequencing and annotation.</title>
        <authorList>
            <consortium name="The Broad Institute Genomics Platform"/>
            <consortium name="The Broad Institute Genome Sequencing Center for Infectious Disease"/>
            <person name="Wu L."/>
            <person name="Ma J."/>
        </authorList>
    </citation>
    <scope>NUCLEOTIDE SEQUENCE [LARGE SCALE GENOMIC DNA]</scope>
    <source>
        <strain evidence="1 2">JCM 10367</strain>
    </source>
</reference>
<evidence type="ECO:0000313" key="1">
    <source>
        <dbReference type="EMBL" id="GAA0667549.1"/>
    </source>
</evidence>
<dbReference type="InterPro" id="IPR009355">
    <property type="entry name" value="Toluene_mOase_B"/>
</dbReference>
<evidence type="ECO:0008006" key="3">
    <source>
        <dbReference type="Google" id="ProtNLM"/>
    </source>
</evidence>
<sequence>MALFPVQGIFENDFVVLLVPIDDTDPMTVVAEKIAHHAVDRRVSPQERTMRVRHQGQFLPPDATVVDAGVAPLDVLEVVYS</sequence>
<gene>
    <name evidence="1" type="ORF">GCM10009535_54280</name>
</gene>
<proteinExistence type="predicted"/>
<accession>A0ABN1HU90</accession>
<protein>
    <recommendedName>
        <fullName evidence="3">Toluene monooxygenase</fullName>
    </recommendedName>
</protein>
<evidence type="ECO:0000313" key="2">
    <source>
        <dbReference type="Proteomes" id="UP001500724"/>
    </source>
</evidence>